<keyword evidence="3" id="KW-1185">Reference proteome</keyword>
<dbReference type="Proteomes" id="UP000516105">
    <property type="component" value="Chromosome"/>
</dbReference>
<evidence type="ECO:0000313" key="3">
    <source>
        <dbReference type="Proteomes" id="UP000516105"/>
    </source>
</evidence>
<protein>
    <recommendedName>
        <fullName evidence="4">FtsX extracellular domain-containing protein</fullName>
    </recommendedName>
</protein>
<gene>
    <name evidence="2" type="ORF">H9L14_13230</name>
</gene>
<evidence type="ECO:0000256" key="1">
    <source>
        <dbReference type="SAM" id="SignalP"/>
    </source>
</evidence>
<feature type="signal peptide" evidence="1">
    <location>
        <begin position="1"/>
        <end position="16"/>
    </location>
</feature>
<reference evidence="2 3" key="1">
    <citation type="submission" date="2020-08" db="EMBL/GenBank/DDBJ databases">
        <title>Genome sequence of Sphingomonas sediminicola KACC 15039T.</title>
        <authorList>
            <person name="Hyun D.-W."/>
            <person name="Bae J.-W."/>
        </authorList>
    </citation>
    <scope>NUCLEOTIDE SEQUENCE [LARGE SCALE GENOMIC DNA]</scope>
    <source>
        <strain evidence="2 3">KACC 15039</strain>
    </source>
</reference>
<organism evidence="2 3">
    <name type="scientific">Sphingomonas sediminicola</name>
    <dbReference type="NCBI Taxonomy" id="386874"/>
    <lineage>
        <taxon>Bacteria</taxon>
        <taxon>Pseudomonadati</taxon>
        <taxon>Pseudomonadota</taxon>
        <taxon>Alphaproteobacteria</taxon>
        <taxon>Sphingomonadales</taxon>
        <taxon>Sphingomonadaceae</taxon>
        <taxon>Sphingomonas</taxon>
    </lineage>
</organism>
<sequence length="141" mass="15384">MTFAMMVVAAAGLALANAAGIVAGAVEHRYVLQVPDGGGGKLAAVERAARSVPGVASVAAVPEAEMRQTLEKWLGPGGWVRNCPCRPWFISSWLRPLIRRRWALCLVGPFPVRASSRSRRRFSRCSPRCVRYAGCPWRSYS</sequence>
<keyword evidence="1" id="KW-0732">Signal</keyword>
<feature type="chain" id="PRO_5047152159" description="FtsX extracellular domain-containing protein" evidence="1">
    <location>
        <begin position="17"/>
        <end position="141"/>
    </location>
</feature>
<proteinExistence type="predicted"/>
<name>A0ABX6T925_9SPHN</name>
<evidence type="ECO:0000313" key="2">
    <source>
        <dbReference type="EMBL" id="QNP45510.1"/>
    </source>
</evidence>
<dbReference type="EMBL" id="CP060782">
    <property type="protein sequence ID" value="QNP45510.1"/>
    <property type="molecule type" value="Genomic_DNA"/>
</dbReference>
<accession>A0ABX6T925</accession>
<evidence type="ECO:0008006" key="4">
    <source>
        <dbReference type="Google" id="ProtNLM"/>
    </source>
</evidence>